<dbReference type="PANTHER" id="PTHR10566:SF113">
    <property type="entry name" value="PROTEIN ACTIVITY OF BC1 COMPLEX KINASE 7, CHLOROPLASTIC"/>
    <property type="match status" value="1"/>
</dbReference>
<dbReference type="Pfam" id="PF03109">
    <property type="entry name" value="ABC1"/>
    <property type="match status" value="1"/>
</dbReference>
<sequence>MQTIVWTILLGLLNAVVVGVLVRRVVSVGTGILRNTIVSLVMGMSLWPITLQAFEILKIYDHGSFPGPEMGFAAIMVFLLLFGWFVVIQITLLLGIEIILPSGSLSNVVRSLTRIPVRYRRMRRLAQIQRILIRFGLVRYLRPRVPSFRLNMREIAKTTAEAFAAAGVTFVKLGQFIATRADAVPTVFVEEFSKLQSDVPAVDFAEVESDLEEEWGRGVDEVFASFDRTPLAAASVAQVHRAVMHDGTEVVVKVQRPKIRAQVRADSDIVVTLANQIERMAGWARKLGIVRLAENFVDALNDELDYRGEVGNMKLLRESALESGSTLMRIPRVFEELSGPNVIVMEHVHGQVLSKAGSIVDNLSTIARYELAEELFIMIARQVLVDGVFHSDLHPGNIIIEPSGRGGLVDFGSVGHIDRRDRHDIAVLLMAFDSQNSRAATHAVLDMLGTPSGVDVRELQRDIGEILMSLSGNGSVSSAIDEMLEFFLRGGFSLPGSIAQALRALATLESSIAYIDPDINMLDLARSRASGIMRESLSLETVRKDSELYALTTSSLALDLPAQVSRVVRHLEDGSLDIGTSGVDLSAIKGLVRNVVDKGVQTVLATALILGGVVMMSADFGPPLTPELKLFTYFGAWVLLTGCVLGALVLAPSLRHEPET</sequence>
<feature type="domain" description="ABC1 atypical kinase-like" evidence="3">
    <location>
        <begin position="194"/>
        <end position="440"/>
    </location>
</feature>
<evidence type="ECO:0000313" key="5">
    <source>
        <dbReference type="Proteomes" id="UP000235598"/>
    </source>
</evidence>
<dbReference type="SUPFAM" id="SSF56112">
    <property type="entry name" value="Protein kinase-like (PK-like)"/>
    <property type="match status" value="1"/>
</dbReference>
<comment type="caution">
    <text evidence="4">The sequence shown here is derived from an EMBL/GenBank/DDBJ whole genome shotgun (WGS) entry which is preliminary data.</text>
</comment>
<feature type="transmembrane region" description="Helical" evidence="2">
    <location>
        <begin position="6"/>
        <end position="26"/>
    </location>
</feature>
<organism evidence="4 5">
    <name type="scientific">Brevibacterium paucivorans</name>
    <dbReference type="NCBI Taxonomy" id="170994"/>
    <lineage>
        <taxon>Bacteria</taxon>
        <taxon>Bacillati</taxon>
        <taxon>Actinomycetota</taxon>
        <taxon>Actinomycetes</taxon>
        <taxon>Micrococcales</taxon>
        <taxon>Brevibacteriaceae</taxon>
        <taxon>Brevibacterium</taxon>
    </lineage>
</organism>
<dbReference type="RefSeq" id="WP_102239610.1">
    <property type="nucleotide sequence ID" value="NZ_BAAAIM010000004.1"/>
</dbReference>
<dbReference type="EMBL" id="PNHK01000006">
    <property type="protein sequence ID" value="PMD04540.1"/>
    <property type="molecule type" value="Genomic_DNA"/>
</dbReference>
<gene>
    <name evidence="4" type="ORF">CJ199_11495</name>
</gene>
<keyword evidence="2" id="KW-0812">Transmembrane</keyword>
<protein>
    <submittedName>
        <fullName evidence="4">ABC transporter</fullName>
    </submittedName>
</protein>
<dbReference type="AlphaFoldDB" id="A0A2N6VK74"/>
<dbReference type="InterPro" id="IPR011009">
    <property type="entry name" value="Kinase-like_dom_sf"/>
</dbReference>
<keyword evidence="2" id="KW-1133">Transmembrane helix</keyword>
<proteinExistence type="inferred from homology"/>
<feature type="transmembrane region" description="Helical" evidence="2">
    <location>
        <begin position="630"/>
        <end position="651"/>
    </location>
</feature>
<dbReference type="InterPro" id="IPR004147">
    <property type="entry name" value="ABC1_dom"/>
</dbReference>
<accession>A0A2N6VK74</accession>
<dbReference type="InterPro" id="IPR050154">
    <property type="entry name" value="UbiB_kinase"/>
</dbReference>
<evidence type="ECO:0000256" key="2">
    <source>
        <dbReference type="SAM" id="Phobius"/>
    </source>
</evidence>
<keyword evidence="2" id="KW-0472">Membrane</keyword>
<dbReference type="PANTHER" id="PTHR10566">
    <property type="entry name" value="CHAPERONE-ACTIVITY OF BC1 COMPLEX CABC1 -RELATED"/>
    <property type="match status" value="1"/>
</dbReference>
<dbReference type="Proteomes" id="UP000235598">
    <property type="component" value="Unassembled WGS sequence"/>
</dbReference>
<feature type="transmembrane region" description="Helical" evidence="2">
    <location>
        <begin position="72"/>
        <end position="100"/>
    </location>
</feature>
<evidence type="ECO:0000256" key="1">
    <source>
        <dbReference type="ARBA" id="ARBA00009670"/>
    </source>
</evidence>
<feature type="transmembrane region" description="Helical" evidence="2">
    <location>
        <begin position="38"/>
        <end position="60"/>
    </location>
</feature>
<feature type="transmembrane region" description="Helical" evidence="2">
    <location>
        <begin position="599"/>
        <end position="618"/>
    </location>
</feature>
<evidence type="ECO:0000259" key="3">
    <source>
        <dbReference type="Pfam" id="PF03109"/>
    </source>
</evidence>
<reference evidence="4 5" key="1">
    <citation type="submission" date="2017-09" db="EMBL/GenBank/DDBJ databases">
        <title>Bacterial strain isolated from the female urinary microbiota.</title>
        <authorList>
            <person name="Thomas-White K."/>
            <person name="Kumar N."/>
            <person name="Forster S."/>
            <person name="Putonti C."/>
            <person name="Lawley T."/>
            <person name="Wolfe A.J."/>
        </authorList>
    </citation>
    <scope>NUCLEOTIDE SEQUENCE [LARGE SCALE GENOMIC DNA]</scope>
    <source>
        <strain evidence="4 5">UMB1301</strain>
    </source>
</reference>
<name>A0A2N6VK74_9MICO</name>
<dbReference type="OrthoDB" id="9795390at2"/>
<evidence type="ECO:0000313" key="4">
    <source>
        <dbReference type="EMBL" id="PMD04540.1"/>
    </source>
</evidence>
<comment type="similarity">
    <text evidence="1">Belongs to the protein kinase superfamily. ADCK protein kinase family.</text>
</comment>
<dbReference type="CDD" id="cd05121">
    <property type="entry name" value="ABC1_ADCK3-like"/>
    <property type="match status" value="1"/>
</dbReference>